<keyword evidence="3" id="KW-0479">Metal-binding</keyword>
<evidence type="ECO:0000313" key="10">
    <source>
        <dbReference type="Proteomes" id="UP000284202"/>
    </source>
</evidence>
<evidence type="ECO:0000256" key="4">
    <source>
        <dbReference type="ARBA" id="ARBA00023002"/>
    </source>
</evidence>
<dbReference type="AlphaFoldDB" id="A0A418T251"/>
<evidence type="ECO:0000259" key="7">
    <source>
        <dbReference type="Pfam" id="PF22289"/>
    </source>
</evidence>
<dbReference type="InterPro" id="IPR048037">
    <property type="entry name" value="DmmA-like_C"/>
</dbReference>
<evidence type="ECO:0000259" key="8">
    <source>
        <dbReference type="Pfam" id="PF22290"/>
    </source>
</evidence>
<evidence type="ECO:0000256" key="5">
    <source>
        <dbReference type="ARBA" id="ARBA00023004"/>
    </source>
</evidence>
<evidence type="ECO:0000313" key="9">
    <source>
        <dbReference type="EMBL" id="RJE87292.1"/>
    </source>
</evidence>
<keyword evidence="10" id="KW-1185">Reference proteome</keyword>
<dbReference type="NCBIfam" id="NF041259">
    <property type="entry name" value="mono_DmmA_fam"/>
    <property type="match status" value="1"/>
</dbReference>
<dbReference type="GO" id="GO:0046872">
    <property type="term" value="F:metal ion binding"/>
    <property type="evidence" value="ECO:0007669"/>
    <property type="project" value="UniProtKB-KW"/>
</dbReference>
<sequence>MPATKFTPSIISRPIYGGLTPHGTVPALMLASGPGGEALLDLIAADPAVLPHATVIYIPEGSDLGPRLEAQGPASYVEAASYASILPRFRKLLAEAPMNTRLYLAGTEGLIGQATAEALAAGMLLEAIEAEHRGSLARRMQCVHCKGITEDVTTDPFTCSHCGLSLFVRDHYSRRYAAFQGVCVDAETPGEVPPKQEIKA</sequence>
<dbReference type="RefSeq" id="WP_119746907.1">
    <property type="nucleotide sequence ID" value="NZ_QZCG01000003.1"/>
</dbReference>
<reference evidence="10" key="1">
    <citation type="submission" date="2018-09" db="EMBL/GenBank/DDBJ databases">
        <title>Acidovorax cavernicola nov. sp. isolated from Gruta de las Maravillas (Aracena, Spain).</title>
        <authorList>
            <person name="Jurado V."/>
            <person name="Gutierrez-Patricio S."/>
            <person name="Gonzalez-Pimentel J.L."/>
            <person name="Miller A.Z."/>
            <person name="Laiz L."/>
            <person name="Saiz-Jimenez C."/>
        </authorList>
    </citation>
    <scope>NUCLEOTIDE SEQUENCE [LARGE SCALE GENOMIC DNA]</scope>
    <source>
        <strain evidence="10">1011MAR3C25</strain>
    </source>
</reference>
<evidence type="ECO:0000256" key="3">
    <source>
        <dbReference type="ARBA" id="ARBA00022723"/>
    </source>
</evidence>
<dbReference type="Pfam" id="PF22289">
    <property type="entry name" value="DmmA-like_C"/>
    <property type="match status" value="1"/>
</dbReference>
<organism evidence="9 10">
    <name type="scientific">Paracoccus onubensis</name>
    <dbReference type="NCBI Taxonomy" id="1675788"/>
    <lineage>
        <taxon>Bacteria</taxon>
        <taxon>Pseudomonadati</taxon>
        <taxon>Pseudomonadota</taxon>
        <taxon>Alphaproteobacteria</taxon>
        <taxon>Rhodobacterales</taxon>
        <taxon>Paracoccaceae</taxon>
        <taxon>Paracoccus</taxon>
    </lineage>
</organism>
<dbReference type="OrthoDB" id="6955242at2"/>
<feature type="domain" description="Dimethylamine monooxygenase subunit DmmA-like C-terminal" evidence="7">
    <location>
        <begin position="139"/>
        <end position="182"/>
    </location>
</feature>
<keyword evidence="2" id="KW-0001">2Fe-2S</keyword>
<evidence type="ECO:0000256" key="2">
    <source>
        <dbReference type="ARBA" id="ARBA00022714"/>
    </source>
</evidence>
<comment type="caution">
    <text evidence="9">The sequence shown here is derived from an EMBL/GenBank/DDBJ whole genome shotgun (WGS) entry which is preliminary data.</text>
</comment>
<protein>
    <submittedName>
        <fullName evidence="9">Uncharacterized protein</fullName>
    </submittedName>
</protein>
<evidence type="ECO:0000256" key="6">
    <source>
        <dbReference type="ARBA" id="ARBA00023014"/>
    </source>
</evidence>
<keyword evidence="4" id="KW-0560">Oxidoreductase</keyword>
<gene>
    <name evidence="9" type="ORF">D3P04_06030</name>
</gene>
<dbReference type="InterPro" id="IPR054582">
    <property type="entry name" value="DmmA-like_N"/>
</dbReference>
<name>A0A418T251_9RHOB</name>
<keyword evidence="6" id="KW-0411">Iron-sulfur</keyword>
<accession>A0A418T251</accession>
<keyword evidence="5" id="KW-0408">Iron</keyword>
<feature type="domain" description="Dimethylamine monooxygenase subunit DmmA-like N-terminal" evidence="8">
    <location>
        <begin position="9"/>
        <end position="124"/>
    </location>
</feature>
<dbReference type="GO" id="GO:0016491">
    <property type="term" value="F:oxidoreductase activity"/>
    <property type="evidence" value="ECO:0007669"/>
    <property type="project" value="UniProtKB-KW"/>
</dbReference>
<dbReference type="GO" id="GO:0051537">
    <property type="term" value="F:2 iron, 2 sulfur cluster binding"/>
    <property type="evidence" value="ECO:0007669"/>
    <property type="project" value="UniProtKB-KW"/>
</dbReference>
<dbReference type="Proteomes" id="UP000284202">
    <property type="component" value="Unassembled WGS sequence"/>
</dbReference>
<proteinExistence type="predicted"/>
<evidence type="ECO:0000256" key="1">
    <source>
        <dbReference type="ARBA" id="ARBA00022630"/>
    </source>
</evidence>
<dbReference type="EMBL" id="QZCG01000003">
    <property type="protein sequence ID" value="RJE87292.1"/>
    <property type="molecule type" value="Genomic_DNA"/>
</dbReference>
<dbReference type="Pfam" id="PF22290">
    <property type="entry name" value="DmmA-like_N"/>
    <property type="match status" value="1"/>
</dbReference>
<keyword evidence="1" id="KW-0285">Flavoprotein</keyword>